<dbReference type="PANTHER" id="PTHR13078">
    <property type="entry name" value="PEROXISOMAL MULTIFUNCTIONAL ENZYME TYPE 2-RELATED"/>
    <property type="match status" value="1"/>
</dbReference>
<gene>
    <name evidence="3" type="ORF">BVRB_008210</name>
</gene>
<dbReference type="SUPFAM" id="SSF54637">
    <property type="entry name" value="Thioesterase/thiol ester dehydrase-isomerase"/>
    <property type="match status" value="2"/>
</dbReference>
<dbReference type="OrthoDB" id="60204at2759"/>
<dbReference type="Gramene" id="KMS95442">
    <property type="protein sequence ID" value="KMS95442"/>
    <property type="gene ID" value="BVRB_008210"/>
</dbReference>
<feature type="domain" description="Peroxisomal multifunctional enzyme type 2-like N-terminal" evidence="2">
    <location>
        <begin position="21"/>
        <end position="153"/>
    </location>
</feature>
<dbReference type="KEGG" id="bvg:104884406"/>
<proteinExistence type="predicted"/>
<reference evidence="3 4" key="1">
    <citation type="journal article" date="2014" name="Nature">
        <title>The genome of the recently domesticated crop plant sugar beet (Beta vulgaris).</title>
        <authorList>
            <person name="Dohm J.C."/>
            <person name="Minoche A.E."/>
            <person name="Holtgrawe D."/>
            <person name="Capella-Gutierrez S."/>
            <person name="Zakrzewski F."/>
            <person name="Tafer H."/>
            <person name="Rupp O."/>
            <person name="Sorensen T.R."/>
            <person name="Stracke R."/>
            <person name="Reinhardt R."/>
            <person name="Goesmann A."/>
            <person name="Kraft T."/>
            <person name="Schulz B."/>
            <person name="Stadler P.F."/>
            <person name="Schmidt T."/>
            <person name="Gabaldon T."/>
            <person name="Lehrach H."/>
            <person name="Weisshaar B."/>
            <person name="Himmelbauer H."/>
        </authorList>
    </citation>
    <scope>NUCLEOTIDE SEQUENCE [LARGE SCALE GENOMIC DNA]</scope>
    <source>
        <tissue evidence="3">Taproot</tissue>
    </source>
</reference>
<name>A0A0J8B6M6_BETVV</name>
<dbReference type="GO" id="GO:0044594">
    <property type="term" value="F:17-beta-hydroxysteroid dehydrogenase (NAD+) activity"/>
    <property type="evidence" value="ECO:0007669"/>
    <property type="project" value="TreeGrafter"/>
</dbReference>
<evidence type="ECO:0000313" key="3">
    <source>
        <dbReference type="EMBL" id="KMS95442.1"/>
    </source>
</evidence>
<dbReference type="EMBL" id="KQ090469">
    <property type="protein sequence ID" value="KMS95442.1"/>
    <property type="molecule type" value="Genomic_DNA"/>
</dbReference>
<dbReference type="GO" id="GO:0033542">
    <property type="term" value="P:fatty acid beta-oxidation, unsaturated, even number"/>
    <property type="evidence" value="ECO:0007669"/>
    <property type="project" value="EnsemblPlants"/>
</dbReference>
<dbReference type="PANTHER" id="PTHR13078:SF56">
    <property type="entry name" value="PEROXISOMAL MULTIFUNCTIONAL ENZYME TYPE 2"/>
    <property type="match status" value="1"/>
</dbReference>
<dbReference type="AlphaFoldDB" id="A0A0J8B6M6"/>
<dbReference type="Pfam" id="PF01575">
    <property type="entry name" value="MaoC_dehydratas"/>
    <property type="match status" value="1"/>
</dbReference>
<dbReference type="InterPro" id="IPR002539">
    <property type="entry name" value="MaoC-like_dom"/>
</dbReference>
<dbReference type="InterPro" id="IPR029069">
    <property type="entry name" value="HotDog_dom_sf"/>
</dbReference>
<accession>A0A0J8B6M6</accession>
<dbReference type="CDD" id="cd03448">
    <property type="entry name" value="HDE_HSD"/>
    <property type="match status" value="1"/>
</dbReference>
<dbReference type="OMA" id="FKHTDQE"/>
<dbReference type="Proteomes" id="UP000035740">
    <property type="component" value="Unassembled WGS sequence"/>
</dbReference>
<evidence type="ECO:0000259" key="2">
    <source>
        <dbReference type="Pfam" id="PF22622"/>
    </source>
</evidence>
<dbReference type="GO" id="GO:0005777">
    <property type="term" value="C:peroxisome"/>
    <property type="evidence" value="ECO:0007669"/>
    <property type="project" value="EnsemblPlants"/>
</dbReference>
<evidence type="ECO:0000259" key="1">
    <source>
        <dbReference type="Pfam" id="PF01575"/>
    </source>
</evidence>
<dbReference type="eggNOG" id="KOG1206">
    <property type="taxonomic scope" value="Eukaryota"/>
</dbReference>
<dbReference type="Pfam" id="PF22622">
    <property type="entry name" value="MFE-2_hydrat-2_N"/>
    <property type="match status" value="1"/>
</dbReference>
<dbReference type="InterPro" id="IPR054357">
    <property type="entry name" value="MFE-2_N"/>
</dbReference>
<feature type="domain" description="MaoC-like" evidence="1">
    <location>
        <begin position="190"/>
        <end position="292"/>
    </location>
</feature>
<protein>
    <submittedName>
        <fullName evidence="3">Uncharacterized protein</fullName>
    </submittedName>
</protein>
<dbReference type="GO" id="GO:0018812">
    <property type="term" value="F:3-hydroxyacyl-CoA dehydratase activity"/>
    <property type="evidence" value="ECO:0007669"/>
    <property type="project" value="EnsemblPlants"/>
</dbReference>
<sequence>MEEGRINPELVVAHRFPETTYRYSERDAALYALGVGACGTNAVDSSELKYVYHDDGQQFIKVLPTFAALFSLSSIPNLFYVPGMKFDPRLLLHGQQYIEIYKPLPSNSCIKNKARVAGLHDKGKAAILEIEMTSFDESGEPLCMNRTTAYLRGAGGFSSPSHPYSFTNYSGSQLPAIKIPKSQPFASFEDITRPSQALLYRLSGDYNPLHSDPTVAEIAGFSRPILHGLCTLGFAVRAVIRCICNGDSDRVKSLSGRFLLHVFPGETLITEMWLEGLRVMYQVRVKERNKVVLSGHVDLNRLASQL</sequence>
<keyword evidence="4" id="KW-1185">Reference proteome</keyword>
<evidence type="ECO:0000313" key="4">
    <source>
        <dbReference type="Proteomes" id="UP000035740"/>
    </source>
</evidence>
<dbReference type="GO" id="GO:0003857">
    <property type="term" value="F:(3S)-3-hydroxyacyl-CoA dehydrogenase (NAD+) activity"/>
    <property type="evidence" value="ECO:0007669"/>
    <property type="project" value="TreeGrafter"/>
</dbReference>
<dbReference type="Gene3D" id="3.10.129.10">
    <property type="entry name" value="Hotdog Thioesterase"/>
    <property type="match status" value="1"/>
</dbReference>
<organism evidence="3 4">
    <name type="scientific">Beta vulgaris subsp. vulgaris</name>
    <name type="common">Beet</name>
    <dbReference type="NCBI Taxonomy" id="3555"/>
    <lineage>
        <taxon>Eukaryota</taxon>
        <taxon>Viridiplantae</taxon>
        <taxon>Streptophyta</taxon>
        <taxon>Embryophyta</taxon>
        <taxon>Tracheophyta</taxon>
        <taxon>Spermatophyta</taxon>
        <taxon>Magnoliopsida</taxon>
        <taxon>eudicotyledons</taxon>
        <taxon>Gunneridae</taxon>
        <taxon>Pentapetalae</taxon>
        <taxon>Caryophyllales</taxon>
        <taxon>Chenopodiaceae</taxon>
        <taxon>Betoideae</taxon>
        <taxon>Beta</taxon>
    </lineage>
</organism>